<accession>A0A8X6N776</accession>
<evidence type="ECO:0000256" key="1">
    <source>
        <dbReference type="SAM" id="Phobius"/>
    </source>
</evidence>
<sequence>MSLHRNRRLRGAANAFKLPSELGFRQSRKGAAGLTMLFWIFLLSLLRGFFQRDNLFNQRTRTGLGEILVIQEYQKTFLFLSKQ</sequence>
<dbReference type="AlphaFoldDB" id="A0A8X6N776"/>
<dbReference type="EMBL" id="BMAW01054716">
    <property type="protein sequence ID" value="GFS97591.1"/>
    <property type="molecule type" value="Genomic_DNA"/>
</dbReference>
<keyword evidence="1" id="KW-1133">Transmembrane helix</keyword>
<proteinExistence type="predicted"/>
<name>A0A8X6N776_NEPPI</name>
<keyword evidence="1" id="KW-0472">Membrane</keyword>
<evidence type="ECO:0000313" key="3">
    <source>
        <dbReference type="Proteomes" id="UP000887013"/>
    </source>
</evidence>
<reference evidence="2" key="1">
    <citation type="submission" date="2020-08" db="EMBL/GenBank/DDBJ databases">
        <title>Multicomponent nature underlies the extraordinary mechanical properties of spider dragline silk.</title>
        <authorList>
            <person name="Kono N."/>
            <person name="Nakamura H."/>
            <person name="Mori M."/>
            <person name="Yoshida Y."/>
            <person name="Ohtoshi R."/>
            <person name="Malay A.D."/>
            <person name="Moran D.A.P."/>
            <person name="Tomita M."/>
            <person name="Numata K."/>
            <person name="Arakawa K."/>
        </authorList>
    </citation>
    <scope>NUCLEOTIDE SEQUENCE</scope>
</reference>
<gene>
    <name evidence="2" type="ORF">NPIL_545971</name>
</gene>
<keyword evidence="3" id="KW-1185">Reference proteome</keyword>
<protein>
    <submittedName>
        <fullName evidence="2">Uncharacterized protein</fullName>
    </submittedName>
</protein>
<evidence type="ECO:0000313" key="2">
    <source>
        <dbReference type="EMBL" id="GFS97591.1"/>
    </source>
</evidence>
<dbReference type="Proteomes" id="UP000887013">
    <property type="component" value="Unassembled WGS sequence"/>
</dbReference>
<keyword evidence="1" id="KW-0812">Transmembrane</keyword>
<organism evidence="2 3">
    <name type="scientific">Nephila pilipes</name>
    <name type="common">Giant wood spider</name>
    <name type="synonym">Nephila maculata</name>
    <dbReference type="NCBI Taxonomy" id="299642"/>
    <lineage>
        <taxon>Eukaryota</taxon>
        <taxon>Metazoa</taxon>
        <taxon>Ecdysozoa</taxon>
        <taxon>Arthropoda</taxon>
        <taxon>Chelicerata</taxon>
        <taxon>Arachnida</taxon>
        <taxon>Araneae</taxon>
        <taxon>Araneomorphae</taxon>
        <taxon>Entelegynae</taxon>
        <taxon>Araneoidea</taxon>
        <taxon>Nephilidae</taxon>
        <taxon>Nephila</taxon>
    </lineage>
</organism>
<comment type="caution">
    <text evidence="2">The sequence shown here is derived from an EMBL/GenBank/DDBJ whole genome shotgun (WGS) entry which is preliminary data.</text>
</comment>
<feature type="transmembrane region" description="Helical" evidence="1">
    <location>
        <begin position="31"/>
        <end position="50"/>
    </location>
</feature>